<dbReference type="PATRIC" id="fig|1095748.3.peg.562"/>
<comment type="caution">
    <text evidence="1">The sequence shown here is derived from an EMBL/GenBank/DDBJ whole genome shotgun (WGS) entry which is preliminary data.</text>
</comment>
<evidence type="ECO:0000313" key="2">
    <source>
        <dbReference type="Proteomes" id="UP000004473"/>
    </source>
</evidence>
<sequence length="37" mass="4278">MAVFFGVVIKNAPVFSFEKKKQERFAFSDDLNIKKVV</sequence>
<dbReference type="AlphaFoldDB" id="I2NVJ8"/>
<proteinExistence type="predicted"/>
<organism evidence="1 2">
    <name type="scientific">Neisseria sicca VK64</name>
    <dbReference type="NCBI Taxonomy" id="1095748"/>
    <lineage>
        <taxon>Bacteria</taxon>
        <taxon>Pseudomonadati</taxon>
        <taxon>Pseudomonadota</taxon>
        <taxon>Betaproteobacteria</taxon>
        <taxon>Neisseriales</taxon>
        <taxon>Neisseriaceae</taxon>
        <taxon>Neisseria</taxon>
    </lineage>
</organism>
<evidence type="ECO:0000313" key="1">
    <source>
        <dbReference type="EMBL" id="EIG29859.1"/>
    </source>
</evidence>
<accession>I2NVJ8</accession>
<name>I2NVJ8_NEISI</name>
<dbReference type="EMBL" id="AJMT01000041">
    <property type="protein sequence ID" value="EIG29859.1"/>
    <property type="molecule type" value="Genomic_DNA"/>
</dbReference>
<gene>
    <name evidence="1" type="ORF">HMPREF1051_2803</name>
</gene>
<reference evidence="1 2" key="1">
    <citation type="submission" date="2012-04" db="EMBL/GenBank/DDBJ databases">
        <authorList>
            <person name="Harkins D.M."/>
            <person name="Madupu R."/>
            <person name="Durkin A.S."/>
            <person name="Torralba M."/>
            <person name="Methe B."/>
            <person name="Sutton G.G."/>
            <person name="Nelson K.E."/>
        </authorList>
    </citation>
    <scope>NUCLEOTIDE SEQUENCE [LARGE SCALE GENOMIC DNA]</scope>
    <source>
        <strain evidence="1 2">VK64</strain>
    </source>
</reference>
<protein>
    <submittedName>
        <fullName evidence="1">Uncharacterized protein</fullName>
    </submittedName>
</protein>
<dbReference type="Proteomes" id="UP000004473">
    <property type="component" value="Unassembled WGS sequence"/>
</dbReference>